<organism evidence="1 2">
    <name type="scientific">Aerophototrophica crusticola</name>
    <dbReference type="NCBI Taxonomy" id="1709002"/>
    <lineage>
        <taxon>Bacteria</taxon>
        <taxon>Pseudomonadati</taxon>
        <taxon>Pseudomonadota</taxon>
        <taxon>Alphaproteobacteria</taxon>
        <taxon>Rhodospirillales</taxon>
        <taxon>Rhodospirillaceae</taxon>
        <taxon>Aerophototrophica</taxon>
    </lineage>
</organism>
<reference evidence="1" key="1">
    <citation type="submission" date="2020-04" db="EMBL/GenBank/DDBJ databases">
        <title>A desert anoxygenic phototrophic bacterium fixes CO2 using RubisCO under aerobic conditions.</title>
        <authorList>
            <person name="Tang K."/>
        </authorList>
    </citation>
    <scope>NUCLEOTIDE SEQUENCE [LARGE SCALE GENOMIC DNA]</scope>
    <source>
        <strain evidence="1">MIMtkB3</strain>
    </source>
</reference>
<keyword evidence="2" id="KW-1185">Reference proteome</keyword>
<sequence length="426" mass="42898">MADGAGTFDAGVLTAKVTPLEDGNYKFEAALPATMTAKPADGGTPVTVGIAGGTLSGVWLPQFDTTVDSTLSVGKVVLSEGATVLGSVDGIAGTTKGTQSAPGKFDIAMDYAATGFRAAQAAGPGFSLGEARVAMTTSGTDMAAYMAVARSMQEKVKALEAASTGGDPAPAQVAAMFDDVGRMFDVLGTMKMTFSVKGLDVSGDGNRVSLGDAQYSLGYAKAGDGQGTVSLGLGYGGLSMSPTPPMQELVPTGMTIQLSAEKLPLAALGPAMKGLLAAQSTGEEGSPERSAAEQLAIMPLMGAVMQSGAVLKVEKVAATAPGAGLDMSGSTQLKPGTPFNAVADFTLVLRDLDKAVKALSPQPGQKADESRAQAAMLLGMAQGMGTAGKTPEGATTHTYRIQVTETGQLLVNGQDYAPMMMGGMGK</sequence>
<dbReference type="KEGG" id="acru:HHL28_04935"/>
<dbReference type="EMBL" id="CP051775">
    <property type="protein sequence ID" value="QJE72528.1"/>
    <property type="molecule type" value="Genomic_DNA"/>
</dbReference>
<accession>A0A858R544</accession>
<gene>
    <name evidence="1" type="ORF">HHL28_04935</name>
</gene>
<evidence type="ECO:0000313" key="2">
    <source>
        <dbReference type="Proteomes" id="UP000501891"/>
    </source>
</evidence>
<protein>
    <submittedName>
        <fullName evidence="1">YdgA family protein</fullName>
    </submittedName>
</protein>
<dbReference type="AlphaFoldDB" id="A0A858R544"/>
<name>A0A858R544_9PROT</name>
<proteinExistence type="predicted"/>
<evidence type="ECO:0000313" key="1">
    <source>
        <dbReference type="EMBL" id="QJE72528.1"/>
    </source>
</evidence>
<dbReference type="Proteomes" id="UP000501891">
    <property type="component" value="Chromosome"/>
</dbReference>